<accession>A0A521BAD7</accession>
<feature type="transmembrane region" description="Helical" evidence="7">
    <location>
        <begin position="196"/>
        <end position="215"/>
    </location>
</feature>
<reference evidence="9 10" key="1">
    <citation type="submission" date="2017-05" db="EMBL/GenBank/DDBJ databases">
        <authorList>
            <person name="Varghese N."/>
            <person name="Submissions S."/>
        </authorList>
    </citation>
    <scope>NUCLEOTIDE SEQUENCE [LARGE SCALE GENOMIC DNA]</scope>
    <source>
        <strain evidence="9 10">DSM 21985</strain>
    </source>
</reference>
<dbReference type="Proteomes" id="UP000317557">
    <property type="component" value="Unassembled WGS sequence"/>
</dbReference>
<comment type="similarity">
    <text evidence="2 6">Belongs to the cytochrome c oxidase subunit 3 family.</text>
</comment>
<organism evidence="9 10">
    <name type="scientific">Gracilimonas mengyeensis</name>
    <dbReference type="NCBI Taxonomy" id="1302730"/>
    <lineage>
        <taxon>Bacteria</taxon>
        <taxon>Pseudomonadati</taxon>
        <taxon>Balneolota</taxon>
        <taxon>Balneolia</taxon>
        <taxon>Balneolales</taxon>
        <taxon>Balneolaceae</taxon>
        <taxon>Gracilimonas</taxon>
    </lineage>
</organism>
<evidence type="ECO:0000256" key="7">
    <source>
        <dbReference type="SAM" id="Phobius"/>
    </source>
</evidence>
<evidence type="ECO:0000313" key="9">
    <source>
        <dbReference type="EMBL" id="SMO44052.1"/>
    </source>
</evidence>
<dbReference type="GO" id="GO:0004129">
    <property type="term" value="F:cytochrome-c oxidase activity"/>
    <property type="evidence" value="ECO:0007669"/>
    <property type="project" value="InterPro"/>
</dbReference>
<dbReference type="InterPro" id="IPR000298">
    <property type="entry name" value="Cyt_c_oxidase-like_su3"/>
</dbReference>
<keyword evidence="4 7" id="KW-1133">Transmembrane helix</keyword>
<dbReference type="Pfam" id="PF00510">
    <property type="entry name" value="COX3"/>
    <property type="match status" value="1"/>
</dbReference>
<protein>
    <submittedName>
        <fullName evidence="9">Cytochrome c oxidase subunit 3</fullName>
    </submittedName>
</protein>
<feature type="transmembrane region" description="Helical" evidence="7">
    <location>
        <begin position="28"/>
        <end position="49"/>
    </location>
</feature>
<dbReference type="InterPro" id="IPR035973">
    <property type="entry name" value="Cyt_c_oxidase_su3-like_sf"/>
</dbReference>
<evidence type="ECO:0000256" key="3">
    <source>
        <dbReference type="ARBA" id="ARBA00022692"/>
    </source>
</evidence>
<gene>
    <name evidence="9" type="ORF">SAMN06265219_102126</name>
</gene>
<keyword evidence="3 6" id="KW-0812">Transmembrane</keyword>
<dbReference type="CDD" id="cd02862">
    <property type="entry name" value="NorE_like"/>
    <property type="match status" value="1"/>
</dbReference>
<evidence type="ECO:0000259" key="8">
    <source>
        <dbReference type="PROSITE" id="PS50253"/>
    </source>
</evidence>
<feature type="transmembrane region" description="Helical" evidence="7">
    <location>
        <begin position="102"/>
        <end position="120"/>
    </location>
</feature>
<evidence type="ECO:0000256" key="2">
    <source>
        <dbReference type="ARBA" id="ARBA00010581"/>
    </source>
</evidence>
<evidence type="ECO:0000256" key="4">
    <source>
        <dbReference type="ARBA" id="ARBA00022989"/>
    </source>
</evidence>
<dbReference type="PROSITE" id="PS50253">
    <property type="entry name" value="COX3"/>
    <property type="match status" value="1"/>
</dbReference>
<feature type="transmembrane region" description="Helical" evidence="7">
    <location>
        <begin position="69"/>
        <end position="90"/>
    </location>
</feature>
<dbReference type="GO" id="GO:0019646">
    <property type="term" value="P:aerobic electron transport chain"/>
    <property type="evidence" value="ECO:0007669"/>
    <property type="project" value="InterPro"/>
</dbReference>
<keyword evidence="10" id="KW-1185">Reference proteome</keyword>
<keyword evidence="5 7" id="KW-0472">Membrane</keyword>
<dbReference type="SUPFAM" id="SSF81452">
    <property type="entry name" value="Cytochrome c oxidase subunit III-like"/>
    <property type="match status" value="1"/>
</dbReference>
<feature type="transmembrane region" description="Helical" evidence="7">
    <location>
        <begin position="152"/>
        <end position="176"/>
    </location>
</feature>
<dbReference type="Gene3D" id="1.20.120.80">
    <property type="entry name" value="Cytochrome c oxidase, subunit III, four-helix bundle"/>
    <property type="match status" value="1"/>
</dbReference>
<dbReference type="EMBL" id="FXTP01000002">
    <property type="protein sequence ID" value="SMO44052.1"/>
    <property type="molecule type" value="Genomic_DNA"/>
</dbReference>
<dbReference type="InterPro" id="IPR013833">
    <property type="entry name" value="Cyt_c_oxidase_su3_a-hlx"/>
</dbReference>
<dbReference type="InterPro" id="IPR024791">
    <property type="entry name" value="Cyt_c/ubiquinol_Oxase_su3"/>
</dbReference>
<dbReference type="PANTHER" id="PTHR11403">
    <property type="entry name" value="CYTOCHROME C OXIDASE SUBUNIT III"/>
    <property type="match status" value="1"/>
</dbReference>
<feature type="domain" description="Heme-copper oxidase subunit III family profile" evidence="8">
    <location>
        <begin position="27"/>
        <end position="216"/>
    </location>
</feature>
<evidence type="ECO:0000256" key="5">
    <source>
        <dbReference type="ARBA" id="ARBA00023136"/>
    </source>
</evidence>
<proteinExistence type="inferred from homology"/>
<evidence type="ECO:0000256" key="6">
    <source>
        <dbReference type="RuleBase" id="RU003376"/>
    </source>
</evidence>
<sequence length="216" mass="24855">MANHSTTQTAHVQHHFVDGDQQFDTAKLGMWVFLVNEILFFGGLFMAYIVYRAWYPELFTEAALELNTFWGAVNTIVLIGSSLTVAMAIRSAQKNQTKGLKINLLITIGLAIVFMVIKGFEYSHKFHLGIFPGQFYSYEGLQHAQAPIFFSIYYMMTGIHALHVIIGIGLMMWIYVRARRGEFGSDYYTPVEMTGLYWHLVDLIWIFLFPLLYLIE</sequence>
<dbReference type="RefSeq" id="WP_142453141.1">
    <property type="nucleotide sequence ID" value="NZ_FXTP01000002.1"/>
</dbReference>
<comment type="subcellular location">
    <subcellularLocation>
        <location evidence="6">Cell membrane</location>
        <topology evidence="6">Multi-pass membrane protein</topology>
    </subcellularLocation>
    <subcellularLocation>
        <location evidence="1">Membrane</location>
        <topology evidence="1">Multi-pass membrane protein</topology>
    </subcellularLocation>
</comment>
<name>A0A521BAD7_9BACT</name>
<evidence type="ECO:0000313" key="10">
    <source>
        <dbReference type="Proteomes" id="UP000317557"/>
    </source>
</evidence>
<dbReference type="PANTHER" id="PTHR11403:SF6">
    <property type="entry name" value="NITRIC OXIDE REDUCTASE SUBUNIT E"/>
    <property type="match status" value="1"/>
</dbReference>
<evidence type="ECO:0000256" key="1">
    <source>
        <dbReference type="ARBA" id="ARBA00004141"/>
    </source>
</evidence>
<dbReference type="OrthoDB" id="9810850at2"/>
<dbReference type="GO" id="GO:0005886">
    <property type="term" value="C:plasma membrane"/>
    <property type="evidence" value="ECO:0007669"/>
    <property type="project" value="UniProtKB-SubCell"/>
</dbReference>
<dbReference type="AlphaFoldDB" id="A0A521BAD7"/>